<reference evidence="2" key="1">
    <citation type="submission" date="2022-10" db="EMBL/GenBank/DDBJ databases">
        <title>Whole-Genome Sequencing of Brachybacterium huguangmaarense BRM-3, Isolated from Betula schmidtii.</title>
        <authorList>
            <person name="Haam D."/>
        </authorList>
    </citation>
    <scope>NUCLEOTIDE SEQUENCE</scope>
    <source>
        <strain evidence="2">BRM-3</strain>
        <plasmid evidence="2">unnamed</plasmid>
    </source>
</reference>
<evidence type="ECO:0000313" key="3">
    <source>
        <dbReference type="Proteomes" id="UP001164305"/>
    </source>
</evidence>
<dbReference type="InterPro" id="IPR050625">
    <property type="entry name" value="ParA/MinD_ATPase"/>
</dbReference>
<protein>
    <recommendedName>
        <fullName evidence="4">Chromosome partitioning protein</fullName>
    </recommendedName>
</protein>
<evidence type="ECO:0000256" key="1">
    <source>
        <dbReference type="SAM" id="MobiDB-lite"/>
    </source>
</evidence>
<dbReference type="PANTHER" id="PTHR43384:SF14">
    <property type="entry name" value="ESX-1 SECRETION-ASSOCIATED PROTEIN ESPI"/>
    <property type="match status" value="1"/>
</dbReference>
<feature type="region of interest" description="Disordered" evidence="1">
    <location>
        <begin position="74"/>
        <end position="155"/>
    </location>
</feature>
<dbReference type="PANTHER" id="PTHR43384">
    <property type="entry name" value="SEPTUM SITE-DETERMINING PROTEIN MIND HOMOLOG, CHLOROPLASTIC-RELATED"/>
    <property type="match status" value="1"/>
</dbReference>
<gene>
    <name evidence="2" type="ORF">BRM3_14920</name>
</gene>
<organism evidence="2 3">
    <name type="scientific">Brachybacterium huguangmaarense</name>
    <dbReference type="NCBI Taxonomy" id="1652028"/>
    <lineage>
        <taxon>Bacteria</taxon>
        <taxon>Bacillati</taxon>
        <taxon>Actinomycetota</taxon>
        <taxon>Actinomycetes</taxon>
        <taxon>Micrococcales</taxon>
        <taxon>Dermabacteraceae</taxon>
        <taxon>Brachybacterium</taxon>
    </lineage>
</organism>
<dbReference type="EMBL" id="CP107021">
    <property type="protein sequence ID" value="UYG18316.1"/>
    <property type="molecule type" value="Genomic_DNA"/>
</dbReference>
<accession>A0ABY6G6R2</accession>
<dbReference type="SUPFAM" id="SSF52540">
    <property type="entry name" value="P-loop containing nucleoside triphosphate hydrolases"/>
    <property type="match status" value="1"/>
</dbReference>
<dbReference type="RefSeq" id="WP_263595505.1">
    <property type="nucleotide sequence ID" value="NZ_CP107021.1"/>
</dbReference>
<keyword evidence="2" id="KW-0614">Plasmid</keyword>
<dbReference type="InterPro" id="IPR027417">
    <property type="entry name" value="P-loop_NTPase"/>
</dbReference>
<evidence type="ECO:0008006" key="4">
    <source>
        <dbReference type="Google" id="ProtNLM"/>
    </source>
</evidence>
<dbReference type="Proteomes" id="UP001164305">
    <property type="component" value="Plasmid unnamed"/>
</dbReference>
<sequence length="431" mass="46197">MSTPTITLDADGRGAVTIDGTEYPVASHDLLSARAAARQAVVEHARRAGGPVTFTVTEPDGTHQLIAYPDGRVEAPPAAPQATPVDPELAEEERRPATTGMRGRLNRSLGMSLSPGPAELEERREQYRARQAQVQEEHAQESRQAQRHRAAAEAARAERALIQTNHVGTRTILVANPKGGARKTTSTWLLAHTMGTIRGGAVIAWDANETMGTLSDRGVQDRHSGTVVDLIEKAAPSFGSVEGIRLGALDAYVRPQGDSHFDLLASDEDPTRQDIVGADNFRAVHEILSRFYRLILLDTGNNIRASHFAEALEHTDQLVIPVAAGRDSAAVAQRMMRALHASGHGDLVRRAVVLLHDLEPAESADPGYLHIAQEIASDLTPQVSAVIPVPFDPALKEGARIEPTALTEATLTAYRQAAAAVSQSLIAADTH</sequence>
<keyword evidence="3" id="KW-1185">Reference proteome</keyword>
<evidence type="ECO:0000313" key="2">
    <source>
        <dbReference type="EMBL" id="UYG18316.1"/>
    </source>
</evidence>
<dbReference type="Gene3D" id="3.40.50.300">
    <property type="entry name" value="P-loop containing nucleotide triphosphate hydrolases"/>
    <property type="match status" value="1"/>
</dbReference>
<proteinExistence type="predicted"/>
<name>A0ABY6G6R2_9MICO</name>
<geneLocation type="plasmid" evidence="2 3">
    <name>unnamed</name>
</geneLocation>